<evidence type="ECO:0000313" key="6">
    <source>
        <dbReference type="EMBL" id="MFC5988185.1"/>
    </source>
</evidence>
<accession>A0ABW1ISV6</accession>
<comment type="caution">
    <text evidence="6">The sequence shown here is derived from an EMBL/GenBank/DDBJ whole genome shotgun (WGS) entry which is preliminary data.</text>
</comment>
<dbReference type="Proteomes" id="UP001596250">
    <property type="component" value="Unassembled WGS sequence"/>
</dbReference>
<gene>
    <name evidence="6" type="ORF">ACFPXP_17425</name>
</gene>
<dbReference type="PROSITE" id="PS50885">
    <property type="entry name" value="HAMP"/>
    <property type="match status" value="1"/>
</dbReference>
<dbReference type="SUPFAM" id="SSF158472">
    <property type="entry name" value="HAMP domain-like"/>
    <property type="match status" value="1"/>
</dbReference>
<reference evidence="7" key="1">
    <citation type="journal article" date="2019" name="Int. J. Syst. Evol. Microbiol.">
        <title>The Global Catalogue of Microorganisms (GCM) 10K type strain sequencing project: providing services to taxonomists for standard genome sequencing and annotation.</title>
        <authorList>
            <consortium name="The Broad Institute Genomics Platform"/>
            <consortium name="The Broad Institute Genome Sequencing Center for Infectious Disease"/>
            <person name="Wu L."/>
            <person name="Ma J."/>
        </authorList>
    </citation>
    <scope>NUCLEOTIDE SEQUENCE [LARGE SCALE GENOMIC DNA]</scope>
    <source>
        <strain evidence="7">CCM 8749</strain>
    </source>
</reference>
<dbReference type="SMART" id="SM00304">
    <property type="entry name" value="HAMP"/>
    <property type="match status" value="1"/>
</dbReference>
<dbReference type="EMBL" id="JBHSQV010000177">
    <property type="protein sequence ID" value="MFC5988185.1"/>
    <property type="molecule type" value="Genomic_DNA"/>
</dbReference>
<keyword evidence="3 4" id="KW-0472">Membrane</keyword>
<feature type="transmembrane region" description="Helical" evidence="4">
    <location>
        <begin position="97"/>
        <end position="120"/>
    </location>
</feature>
<organism evidence="6 7">
    <name type="scientific">Marinicrinis lubricantis</name>
    <dbReference type="NCBI Taxonomy" id="2086470"/>
    <lineage>
        <taxon>Bacteria</taxon>
        <taxon>Bacillati</taxon>
        <taxon>Bacillota</taxon>
        <taxon>Bacilli</taxon>
        <taxon>Bacillales</taxon>
        <taxon>Paenibacillaceae</taxon>
    </lineage>
</organism>
<feature type="domain" description="HAMP" evidence="5">
    <location>
        <begin position="121"/>
        <end position="173"/>
    </location>
</feature>
<keyword evidence="7" id="KW-1185">Reference proteome</keyword>
<dbReference type="CDD" id="cd06225">
    <property type="entry name" value="HAMP"/>
    <property type="match status" value="1"/>
</dbReference>
<evidence type="ECO:0000313" key="7">
    <source>
        <dbReference type="Proteomes" id="UP001596250"/>
    </source>
</evidence>
<evidence type="ECO:0000256" key="2">
    <source>
        <dbReference type="ARBA" id="ARBA00022475"/>
    </source>
</evidence>
<proteinExistence type="predicted"/>
<evidence type="ECO:0000259" key="5">
    <source>
        <dbReference type="PROSITE" id="PS50885"/>
    </source>
</evidence>
<evidence type="ECO:0000256" key="3">
    <source>
        <dbReference type="ARBA" id="ARBA00023136"/>
    </source>
</evidence>
<keyword evidence="4" id="KW-0812">Transmembrane</keyword>
<dbReference type="Pfam" id="PF00672">
    <property type="entry name" value="HAMP"/>
    <property type="match status" value="1"/>
</dbReference>
<evidence type="ECO:0000256" key="4">
    <source>
        <dbReference type="SAM" id="Phobius"/>
    </source>
</evidence>
<dbReference type="RefSeq" id="WP_379895636.1">
    <property type="nucleotide sequence ID" value="NZ_CBCSCT010000020.1"/>
</dbReference>
<dbReference type="PANTHER" id="PTHR32089">
    <property type="entry name" value="METHYL-ACCEPTING CHEMOTAXIS PROTEIN MCPB"/>
    <property type="match status" value="1"/>
</dbReference>
<dbReference type="PANTHER" id="PTHR32089:SF112">
    <property type="entry name" value="LYSOZYME-LIKE PROTEIN-RELATED"/>
    <property type="match status" value="1"/>
</dbReference>
<sequence length="209" mass="22734">MKKTAGEAKELDLVQFDDKGNALLQRLKEDTGKLAAEEAAVIHLTLENRNEEAYQYFLSHVVDKQKVLLSTIDEFSSYVIQSAEKINKTNEQEAQEAVFIVIAILVIAAVLLFLLGIAIAKAISQPVKKMQELMSKAENGDLSVKADDQTNDEIGQLATSFNGMMNGFQGAIGNIIHAANSVSSAAQQISATTEEIASGSATKRLRHKR</sequence>
<protein>
    <submittedName>
        <fullName evidence="6">HAMP domain-containing protein</fullName>
    </submittedName>
</protein>
<comment type="subcellular location">
    <subcellularLocation>
        <location evidence="1">Cell membrane</location>
    </subcellularLocation>
</comment>
<keyword evidence="4" id="KW-1133">Transmembrane helix</keyword>
<keyword evidence="2" id="KW-1003">Cell membrane</keyword>
<dbReference type="Gene3D" id="6.10.340.10">
    <property type="match status" value="1"/>
</dbReference>
<name>A0ABW1ISV6_9BACL</name>
<dbReference type="InterPro" id="IPR003660">
    <property type="entry name" value="HAMP_dom"/>
</dbReference>
<evidence type="ECO:0000256" key="1">
    <source>
        <dbReference type="ARBA" id="ARBA00004236"/>
    </source>
</evidence>